<proteinExistence type="predicted"/>
<organism evidence="1 2">
    <name type="scientific">Enterococcus faecalis</name>
    <name type="common">Streptococcus faecalis</name>
    <dbReference type="NCBI Taxonomy" id="1351"/>
    <lineage>
        <taxon>Bacteria</taxon>
        <taxon>Bacillati</taxon>
        <taxon>Bacillota</taxon>
        <taxon>Bacilli</taxon>
        <taxon>Lactobacillales</taxon>
        <taxon>Enterococcaceae</taxon>
        <taxon>Enterococcus</taxon>
    </lineage>
</organism>
<sequence length="370" mass="40911">MKKKILAGALVALFFMPAINVDAYQVETRGNINAGWPSTVNRYIIAHDTANMDAGVENEANNMLNNWQRQEAFTQYVVGGGGRVLQVAENGRIAWGAGDANPYAYAQVELANTSDKAMFKKDYAAYVNLLRDLARQINVTFDLDDPTGYGIKTHLWVTNNLGGNHTDPYGYLASWGISKAQFAQDLQTGLPEDGSDVIVNPGKPNAPKYKVGQNIRFTTIYKNPDAPISQHINADTLWTQVGTITQKLNGRKNLYRVENSGKLLGYANDGDIAELWKNSKPAPAKTFTIGVNEGIVLRTGSSSLYAPIYGVWPKGSQFRYDSVHVSDGYVWLGGSDSNGTRDLYPSWSKRRQPNQHVGYWVLKDLSFFSP</sequence>
<protein>
    <submittedName>
        <fullName evidence="1">N-acetylmuramoyl-L-alanine amidase</fullName>
    </submittedName>
</protein>
<name>A0AC59HK97_ENTFL</name>
<dbReference type="Proteomes" id="UP001317613">
    <property type="component" value="Chromosome"/>
</dbReference>
<evidence type="ECO:0000313" key="2">
    <source>
        <dbReference type="Proteomes" id="UP001317613"/>
    </source>
</evidence>
<evidence type="ECO:0000313" key="1">
    <source>
        <dbReference type="EMBL" id="BDQ60068.1"/>
    </source>
</evidence>
<accession>A0AC59HK97</accession>
<dbReference type="EMBL" id="AP026729">
    <property type="protein sequence ID" value="BDQ60068.1"/>
    <property type="molecule type" value="Genomic_DNA"/>
</dbReference>
<reference evidence="1" key="1">
    <citation type="submission" date="2022-08" db="EMBL/GenBank/DDBJ databases">
        <title>Molecular epidemiological analysis of five strains of VanD-type vancomycin-resistant Enterococcus faecalis.</title>
        <authorList>
            <person name="Mimura K."/>
            <person name="Hashimoto Y."/>
            <person name="Tomita H."/>
        </authorList>
    </citation>
    <scope>NUCLEOTIDE SEQUENCE</scope>
    <source>
        <strain evidence="1">SVR2332</strain>
    </source>
</reference>
<gene>
    <name evidence="1" type="primary">ply-2</name>
    <name evidence="1" type="ORF">EfsSVR2332_01460</name>
</gene>